<reference evidence="1" key="1">
    <citation type="submission" date="2019-08" db="EMBL/GenBank/DDBJ databases">
        <authorList>
            <person name="Kucharzyk K."/>
            <person name="Murdoch R.W."/>
            <person name="Higgins S."/>
            <person name="Loffler F."/>
        </authorList>
    </citation>
    <scope>NUCLEOTIDE SEQUENCE</scope>
</reference>
<proteinExistence type="predicted"/>
<evidence type="ECO:0000313" key="1">
    <source>
        <dbReference type="EMBL" id="MPM65852.1"/>
    </source>
</evidence>
<sequence length="122" mass="13393">MDESFSRFQHFESINILAAQVKLGNIREPIAIGVKTKGHIVALGGKTQCGHCGLLNPPVHGCKDEHFLSGSGLLSHRGGMLHHFANGFLQQLKAKTCLDWRTILMAEPIEFGGKRNSAQYLL</sequence>
<comment type="caution">
    <text evidence="1">The sequence shown here is derived from an EMBL/GenBank/DDBJ whole genome shotgun (WGS) entry which is preliminary data.</text>
</comment>
<accession>A0A645BKW7</accession>
<organism evidence="1">
    <name type="scientific">bioreactor metagenome</name>
    <dbReference type="NCBI Taxonomy" id="1076179"/>
    <lineage>
        <taxon>unclassified sequences</taxon>
        <taxon>metagenomes</taxon>
        <taxon>ecological metagenomes</taxon>
    </lineage>
</organism>
<gene>
    <name evidence="1" type="ORF">SDC9_112756</name>
</gene>
<name>A0A645BKW7_9ZZZZ</name>
<dbReference type="EMBL" id="VSSQ01020752">
    <property type="protein sequence ID" value="MPM65852.1"/>
    <property type="molecule type" value="Genomic_DNA"/>
</dbReference>
<protein>
    <submittedName>
        <fullName evidence="1">Uncharacterized protein</fullName>
    </submittedName>
</protein>
<dbReference type="AlphaFoldDB" id="A0A645BKW7"/>